<dbReference type="SUPFAM" id="SSF54637">
    <property type="entry name" value="Thioesterase/thiol ester dehydrase-isomerase"/>
    <property type="match status" value="1"/>
</dbReference>
<dbReference type="Gene3D" id="3.10.129.10">
    <property type="entry name" value="Hotdog Thioesterase"/>
    <property type="match status" value="1"/>
</dbReference>
<keyword evidence="1" id="KW-0456">Lyase</keyword>
<reference evidence="1 2" key="1">
    <citation type="journal article" date="2000" name="Mar. Ecol. Prog. Ser.">
        <title>Phylogenetic characterization of endosymbionts in three hydrothermal vent mussels: influence on host distributions.</title>
        <authorList>
            <person name="Fujiwara Y."/>
            <person name="Takai K."/>
            <person name="Uematsu K."/>
            <person name="Tsuchida S."/>
            <person name="Hunt J.C."/>
            <person name="Hashimoto J."/>
        </authorList>
    </citation>
    <scope>NUCLEOTIDE SEQUENCE [LARGE SCALE GENOMIC DNA]</scope>
    <source>
        <strain evidence="1 2">Myojin Knoll</strain>
    </source>
</reference>
<sequence>MFSSDEICQLIPHAGAMCLIDFVEKWDKDSILCTTQTHQKQDNPLLSNGILHTSALIEYGAQAMAVHGALIAKESKEKMQKGYLAALRGIDFYQNAEINSVTSPLVIEATRRLASHGNMIYDFLITSEGENLISGRATVVAIFND</sequence>
<dbReference type="OrthoDB" id="9800188at2"/>
<dbReference type="STRING" id="1303921.BSEPE_1338"/>
<dbReference type="InterPro" id="IPR016776">
    <property type="entry name" value="ApeP-like_dehydratase"/>
</dbReference>
<keyword evidence="2" id="KW-1185">Reference proteome</keyword>
<dbReference type="RefSeq" id="WP_066045411.1">
    <property type="nucleotide sequence ID" value="NZ_AP013042.1"/>
</dbReference>
<dbReference type="AlphaFoldDB" id="A0A0P0UST3"/>
<dbReference type="GO" id="GO:0019171">
    <property type="term" value="F:(3R)-hydroxyacyl-[acyl-carrier-protein] dehydratase activity"/>
    <property type="evidence" value="ECO:0007669"/>
    <property type="project" value="UniProtKB-EC"/>
</dbReference>
<evidence type="ECO:0000313" key="1">
    <source>
        <dbReference type="EMBL" id="BAS68321.1"/>
    </source>
</evidence>
<dbReference type="KEGG" id="ebh:BSEPE_1338"/>
<dbReference type="InterPro" id="IPR029069">
    <property type="entry name" value="HotDog_dom_sf"/>
</dbReference>
<accession>A0A0P0UST3</accession>
<dbReference type="Pfam" id="PF22817">
    <property type="entry name" value="ApeP-like"/>
    <property type="match status" value="1"/>
</dbReference>
<dbReference type="EMBL" id="AP013042">
    <property type="protein sequence ID" value="BAS68321.1"/>
    <property type="molecule type" value="Genomic_DNA"/>
</dbReference>
<gene>
    <name evidence="1" type="ORF">BSEPE_1338</name>
</gene>
<organism evidence="1 2">
    <name type="scientific">endosymbiont of Bathymodiolus septemdierum str. Myojin knoll</name>
    <dbReference type="NCBI Taxonomy" id="1303921"/>
    <lineage>
        <taxon>Bacteria</taxon>
        <taxon>Pseudomonadati</taxon>
        <taxon>Pseudomonadota</taxon>
        <taxon>Gammaproteobacteria</taxon>
        <taxon>sulfur-oxidizing symbionts</taxon>
    </lineage>
</organism>
<dbReference type="EC" id="4.2.1.59" evidence="1"/>
<evidence type="ECO:0000313" key="2">
    <source>
        <dbReference type="Proteomes" id="UP000067399"/>
    </source>
</evidence>
<name>A0A0P0UST3_9GAMM</name>
<proteinExistence type="predicted"/>
<protein>
    <submittedName>
        <fullName evidence="1">3-hydroxydecyl-(Acyl carrier protein) dehydratase</fullName>
        <ecNumber evidence="1">4.2.1.59</ecNumber>
    </submittedName>
</protein>
<reference evidence="1 2" key="2">
    <citation type="journal article" date="2016" name="ISME J.">
        <title>Heterogeneous composition of key metabolic gene clusters in a vent mussel symbiont population.</title>
        <authorList>
            <person name="Ikuta T."/>
            <person name="Takaki Y."/>
            <person name="Nagai Y."/>
            <person name="Shimamura S."/>
            <person name="Tsuda M."/>
            <person name="Kawagucci S."/>
            <person name="Aoki Y."/>
            <person name="Inoue K."/>
            <person name="Teruya M."/>
            <person name="Satou K."/>
            <person name="Teruya K."/>
            <person name="Shimoji M."/>
            <person name="Tamotsu H."/>
            <person name="Hirano T."/>
            <person name="Maruyama T."/>
            <person name="Yoshida T."/>
        </authorList>
    </citation>
    <scope>NUCLEOTIDE SEQUENCE [LARGE SCALE GENOMIC DNA]</scope>
    <source>
        <strain evidence="1 2">Myojin Knoll</strain>
    </source>
</reference>
<dbReference type="Proteomes" id="UP000067399">
    <property type="component" value="Chromosome"/>
</dbReference>